<evidence type="ECO:0000313" key="2">
    <source>
        <dbReference type="EMBL" id="QEZ68494.1"/>
    </source>
</evidence>
<accession>A0A5P3XDN7</accession>
<reference evidence="2 3" key="1">
    <citation type="submission" date="2018-09" db="EMBL/GenBank/DDBJ databases">
        <title>A clostridial neurotoxin that targets Anopheles mosquitoes.</title>
        <authorList>
            <person name="Contreras E."/>
            <person name="Masuyer G."/>
            <person name="Qureshi N."/>
            <person name="Chawla S."/>
            <person name="Lim H.L."/>
            <person name="Chen J."/>
            <person name="Stenmark P."/>
            <person name="Gill S."/>
        </authorList>
    </citation>
    <scope>NUCLEOTIDE SEQUENCE [LARGE SCALE GENOMIC DNA]</scope>
    <source>
        <strain evidence="2 3">Cbm</strain>
    </source>
</reference>
<protein>
    <submittedName>
        <fullName evidence="2">Uncharacterized protein</fullName>
    </submittedName>
</protein>
<sequence>MSSMSRFNALKVICTCMIIYNCFNYSITLTSIVTLLLGFIFSYETYFTYKDSGKLDLKSFPFALVFIVAGLVSIFIH</sequence>
<dbReference type="EMBL" id="CP032452">
    <property type="protein sequence ID" value="QEZ68494.1"/>
    <property type="molecule type" value="Genomic_DNA"/>
</dbReference>
<evidence type="ECO:0000256" key="1">
    <source>
        <dbReference type="SAM" id="Phobius"/>
    </source>
</evidence>
<dbReference type="AlphaFoldDB" id="A0A5P3XDN7"/>
<proteinExistence type="predicted"/>
<keyword evidence="1" id="KW-1133">Transmembrane helix</keyword>
<feature type="transmembrane region" description="Helical" evidence="1">
    <location>
        <begin position="12"/>
        <end position="40"/>
    </location>
</feature>
<evidence type="ECO:0000313" key="3">
    <source>
        <dbReference type="Proteomes" id="UP000326961"/>
    </source>
</evidence>
<dbReference type="Proteomes" id="UP000326961">
    <property type="component" value="Chromosome"/>
</dbReference>
<dbReference type="RefSeq" id="WP_150886274.1">
    <property type="nucleotide sequence ID" value="NZ_CP032452.1"/>
</dbReference>
<keyword evidence="1" id="KW-0472">Membrane</keyword>
<feature type="transmembrane region" description="Helical" evidence="1">
    <location>
        <begin position="60"/>
        <end position="76"/>
    </location>
</feature>
<gene>
    <name evidence="2" type="ORF">D4A35_05895</name>
</gene>
<keyword evidence="1" id="KW-0812">Transmembrane</keyword>
<organism evidence="2 3">
    <name type="scientific">Paraclostridium bifermentans</name>
    <name type="common">Clostridium bifermentans</name>
    <dbReference type="NCBI Taxonomy" id="1490"/>
    <lineage>
        <taxon>Bacteria</taxon>
        <taxon>Bacillati</taxon>
        <taxon>Bacillota</taxon>
        <taxon>Clostridia</taxon>
        <taxon>Peptostreptococcales</taxon>
        <taxon>Peptostreptococcaceae</taxon>
        <taxon>Paraclostridium</taxon>
    </lineage>
</organism>
<name>A0A5P3XDN7_PARBF</name>